<organism evidence="2 3">
    <name type="scientific">Nocardioides jiangsuensis</name>
    <dbReference type="NCBI Taxonomy" id="2866161"/>
    <lineage>
        <taxon>Bacteria</taxon>
        <taxon>Bacillati</taxon>
        <taxon>Actinomycetota</taxon>
        <taxon>Actinomycetes</taxon>
        <taxon>Propionibacteriales</taxon>
        <taxon>Nocardioidaceae</taxon>
        <taxon>Nocardioides</taxon>
    </lineage>
</organism>
<sequence length="184" mass="19936">MDITPYVDSLRRDLASAAEAGGPEAKAAAERLALALDPAMRLALMDALSQAAAEITSELPAGSVDVRLRGREPEFVVDVPTMPMAPTPPGPPTPPVPPEAEEDDEEGAVARITLRIPESLKTKAEELAARSGHSLNTWLVTTIRNATRGERAINVDIDLSSMPFFEEMQRGPVRRTQRRMTGWV</sequence>
<reference evidence="2 3" key="1">
    <citation type="submission" date="2021-08" db="EMBL/GenBank/DDBJ databases">
        <title>Nocardioides bacterium WL0053 sp. nov., isolated from the sediment.</title>
        <authorList>
            <person name="Wang L."/>
            <person name="Zhang D."/>
            <person name="Zhang A."/>
        </authorList>
    </citation>
    <scope>NUCLEOTIDE SEQUENCE [LARGE SCALE GENOMIC DNA]</scope>
    <source>
        <strain evidence="2 3">WL0053</strain>
    </source>
</reference>
<dbReference type="EMBL" id="JAIEZQ010000001">
    <property type="protein sequence ID" value="MBY9073961.1"/>
    <property type="molecule type" value="Genomic_DNA"/>
</dbReference>
<dbReference type="InterPro" id="IPR010985">
    <property type="entry name" value="Ribbon_hlx_hlx"/>
</dbReference>
<dbReference type="RefSeq" id="WP_221023697.1">
    <property type="nucleotide sequence ID" value="NZ_JAIEZQ010000001.1"/>
</dbReference>
<feature type="region of interest" description="Disordered" evidence="1">
    <location>
        <begin position="79"/>
        <end position="101"/>
    </location>
</feature>
<dbReference type="InterPro" id="IPR008651">
    <property type="entry name" value="Uncharacterised_HicB"/>
</dbReference>
<name>A0ABS7RGQ4_9ACTN</name>
<accession>A0ABS7RGQ4</accession>
<dbReference type="SUPFAM" id="SSF47598">
    <property type="entry name" value="Ribbon-helix-helix"/>
    <property type="match status" value="1"/>
</dbReference>
<comment type="caution">
    <text evidence="2">The sequence shown here is derived from an EMBL/GenBank/DDBJ whole genome shotgun (WGS) entry which is preliminary data.</text>
</comment>
<protein>
    <submittedName>
        <fullName evidence="2">Toxin-antitoxin system HicB family antitoxin</fullName>
    </submittedName>
</protein>
<gene>
    <name evidence="2" type="ORF">K1X13_03905</name>
</gene>
<dbReference type="Gene3D" id="1.10.1220.10">
    <property type="entry name" value="Met repressor-like"/>
    <property type="match status" value="1"/>
</dbReference>
<proteinExistence type="predicted"/>
<dbReference type="InterPro" id="IPR013321">
    <property type="entry name" value="Arc_rbn_hlx_hlx"/>
</dbReference>
<feature type="compositionally biased region" description="Pro residues" evidence="1">
    <location>
        <begin position="83"/>
        <end position="98"/>
    </location>
</feature>
<keyword evidence="3" id="KW-1185">Reference proteome</keyword>
<dbReference type="Proteomes" id="UP000754710">
    <property type="component" value="Unassembled WGS sequence"/>
</dbReference>
<dbReference type="Pfam" id="PF05534">
    <property type="entry name" value="HicB"/>
    <property type="match status" value="1"/>
</dbReference>
<evidence type="ECO:0000256" key="1">
    <source>
        <dbReference type="SAM" id="MobiDB-lite"/>
    </source>
</evidence>
<evidence type="ECO:0000313" key="2">
    <source>
        <dbReference type="EMBL" id="MBY9073961.1"/>
    </source>
</evidence>
<evidence type="ECO:0000313" key="3">
    <source>
        <dbReference type="Proteomes" id="UP000754710"/>
    </source>
</evidence>